<dbReference type="EMBL" id="LFTY01000002">
    <property type="protein sequence ID" value="KMW56951.1"/>
    <property type="molecule type" value="Genomic_DNA"/>
</dbReference>
<protein>
    <submittedName>
        <fullName evidence="1">Uncharacterized protein</fullName>
    </submittedName>
</protein>
<dbReference type="PATRIC" id="fig|1675527.3.peg.2005"/>
<gene>
    <name evidence="1" type="ORF">AIOL_001909</name>
</gene>
<proteinExistence type="predicted"/>
<dbReference type="RefSeq" id="WP_053101227.1">
    <property type="nucleotide sequence ID" value="NZ_LFTY01000002.1"/>
</dbReference>
<dbReference type="Proteomes" id="UP000037178">
    <property type="component" value="Unassembled WGS sequence"/>
</dbReference>
<evidence type="ECO:0000313" key="1">
    <source>
        <dbReference type="EMBL" id="KMW56951.1"/>
    </source>
</evidence>
<organism evidence="1 2">
    <name type="scientific">Candidatus Rhodobacter oscarellae</name>
    <dbReference type="NCBI Taxonomy" id="1675527"/>
    <lineage>
        <taxon>Bacteria</taxon>
        <taxon>Pseudomonadati</taxon>
        <taxon>Pseudomonadota</taxon>
        <taxon>Alphaproteobacteria</taxon>
        <taxon>Rhodobacterales</taxon>
        <taxon>Rhodobacter group</taxon>
        <taxon>Rhodobacter</taxon>
    </lineage>
</organism>
<dbReference type="OrthoDB" id="7864039at2"/>
<keyword evidence="2" id="KW-1185">Reference proteome</keyword>
<sequence>MSFHAQFDRLHAFLLNLECLDMAGQRDAFMNEVMESGGSYVPPAGDDWSSHLFEISLHGVVAYGSSEDEAIRNWKKVARAQVPLVEDDGFITVHPPFPNPRNHAEEIANAQAAVGAGAS</sequence>
<accession>A0A0J9E263</accession>
<name>A0A0J9E263_9RHOB</name>
<evidence type="ECO:0000313" key="2">
    <source>
        <dbReference type="Proteomes" id="UP000037178"/>
    </source>
</evidence>
<dbReference type="AlphaFoldDB" id="A0A0J9E263"/>
<dbReference type="STRING" id="1675527.AIOL_001909"/>
<reference evidence="1 2" key="1">
    <citation type="submission" date="2015-06" db="EMBL/GenBank/DDBJ databases">
        <title>Draft genome sequence of an Alphaproteobacteria species associated to the Mediterranean sponge Oscarella lobularis.</title>
        <authorList>
            <person name="Jourda C."/>
            <person name="Santini S."/>
            <person name="Claverie J.-M."/>
        </authorList>
    </citation>
    <scope>NUCLEOTIDE SEQUENCE [LARGE SCALE GENOMIC DNA]</scope>
    <source>
        <strain evidence="1">IGS</strain>
    </source>
</reference>
<comment type="caution">
    <text evidence="1">The sequence shown here is derived from an EMBL/GenBank/DDBJ whole genome shotgun (WGS) entry which is preliminary data.</text>
</comment>